<organism evidence="1 2">
    <name type="scientific">Nesidiocoris tenuis</name>
    <dbReference type="NCBI Taxonomy" id="355587"/>
    <lineage>
        <taxon>Eukaryota</taxon>
        <taxon>Metazoa</taxon>
        <taxon>Ecdysozoa</taxon>
        <taxon>Arthropoda</taxon>
        <taxon>Hexapoda</taxon>
        <taxon>Insecta</taxon>
        <taxon>Pterygota</taxon>
        <taxon>Neoptera</taxon>
        <taxon>Paraneoptera</taxon>
        <taxon>Hemiptera</taxon>
        <taxon>Heteroptera</taxon>
        <taxon>Panheteroptera</taxon>
        <taxon>Cimicomorpha</taxon>
        <taxon>Miridae</taxon>
        <taxon>Dicyphina</taxon>
        <taxon>Nesidiocoris</taxon>
    </lineage>
</organism>
<proteinExistence type="predicted"/>
<keyword evidence="2" id="KW-1185">Reference proteome</keyword>
<evidence type="ECO:0000313" key="2">
    <source>
        <dbReference type="Proteomes" id="UP000479000"/>
    </source>
</evidence>
<gene>
    <name evidence="1" type="ORF">NTEN_LOCUS22354</name>
</gene>
<name>A0A6H5HK02_9HEMI</name>
<feature type="non-terminal residue" evidence="1">
    <location>
        <position position="50"/>
    </location>
</feature>
<accession>A0A6H5HK02</accession>
<feature type="non-terminal residue" evidence="1">
    <location>
        <position position="1"/>
    </location>
</feature>
<evidence type="ECO:0000313" key="1">
    <source>
        <dbReference type="EMBL" id="CAB0018492.1"/>
    </source>
</evidence>
<dbReference type="AlphaFoldDB" id="A0A6H5HK02"/>
<sequence length="50" mass="5424">ASRRGLPNNDCHRGYAGPPACALLGSRVALHRSGVHEEAAETLQDDWKHC</sequence>
<reference evidence="1 2" key="1">
    <citation type="submission" date="2020-02" db="EMBL/GenBank/DDBJ databases">
        <authorList>
            <person name="Ferguson B K."/>
        </authorList>
    </citation>
    <scope>NUCLEOTIDE SEQUENCE [LARGE SCALE GENOMIC DNA]</scope>
</reference>
<protein>
    <submittedName>
        <fullName evidence="1">Uncharacterized protein</fullName>
    </submittedName>
</protein>
<dbReference type="Proteomes" id="UP000479000">
    <property type="component" value="Unassembled WGS sequence"/>
</dbReference>
<dbReference type="EMBL" id="CADCXU010032933">
    <property type="protein sequence ID" value="CAB0018492.1"/>
    <property type="molecule type" value="Genomic_DNA"/>
</dbReference>